<comment type="caution">
    <text evidence="1">The sequence shown here is derived from an EMBL/GenBank/DDBJ whole genome shotgun (WGS) entry which is preliminary data.</text>
</comment>
<accession>A0A934J5Y8</accession>
<organism evidence="1 2">
    <name type="scientific">Paenibacillus roseus</name>
    <dbReference type="NCBI Taxonomy" id="2798579"/>
    <lineage>
        <taxon>Bacteria</taxon>
        <taxon>Bacillati</taxon>
        <taxon>Bacillota</taxon>
        <taxon>Bacilli</taxon>
        <taxon>Bacillales</taxon>
        <taxon>Paenibacillaceae</taxon>
        <taxon>Paenibacillus</taxon>
    </lineage>
</organism>
<reference evidence="1" key="1">
    <citation type="submission" date="2020-12" db="EMBL/GenBank/DDBJ databases">
        <authorList>
            <person name="Huq M.A."/>
        </authorList>
    </citation>
    <scope>NUCLEOTIDE SEQUENCE</scope>
    <source>
        <strain evidence="1">MAHUQ-46</strain>
    </source>
</reference>
<protein>
    <submittedName>
        <fullName evidence="1">Uncharacterized protein</fullName>
    </submittedName>
</protein>
<dbReference type="Proteomes" id="UP000640274">
    <property type="component" value="Unassembled WGS sequence"/>
</dbReference>
<dbReference type="EMBL" id="JAELUP010000025">
    <property type="protein sequence ID" value="MBJ6361386.1"/>
    <property type="molecule type" value="Genomic_DNA"/>
</dbReference>
<sequence>MQKKPLIERFNAINLLVVVNAEIDPSCILLLPQSMMCPILINNIYGQDNPLFLKLMLF</sequence>
<proteinExistence type="predicted"/>
<evidence type="ECO:0000313" key="2">
    <source>
        <dbReference type="Proteomes" id="UP000640274"/>
    </source>
</evidence>
<keyword evidence="2" id="KW-1185">Reference proteome</keyword>
<name>A0A934J5Y8_9BACL</name>
<dbReference type="RefSeq" id="WP_199018936.1">
    <property type="nucleotide sequence ID" value="NZ_JAELUP010000025.1"/>
</dbReference>
<evidence type="ECO:0000313" key="1">
    <source>
        <dbReference type="EMBL" id="MBJ6361386.1"/>
    </source>
</evidence>
<gene>
    <name evidence="1" type="ORF">JFN88_08715</name>
</gene>
<dbReference type="AlphaFoldDB" id="A0A934J5Y8"/>